<evidence type="ECO:0000313" key="6">
    <source>
        <dbReference type="EMBL" id="TCS74523.1"/>
    </source>
</evidence>
<dbReference type="InterPro" id="IPR050153">
    <property type="entry name" value="Metal_Ion_Import_ABC"/>
</dbReference>
<dbReference type="RefSeq" id="WP_132383852.1">
    <property type="nucleotide sequence ID" value="NZ_DAIRMY010000009.1"/>
</dbReference>
<dbReference type="InterPro" id="IPR003439">
    <property type="entry name" value="ABC_transporter-like_ATP-bd"/>
</dbReference>
<keyword evidence="7" id="KW-1185">Reference proteome</keyword>
<dbReference type="Pfam" id="PF00005">
    <property type="entry name" value="ABC_tran"/>
    <property type="match status" value="1"/>
</dbReference>
<dbReference type="GO" id="GO:0016887">
    <property type="term" value="F:ATP hydrolysis activity"/>
    <property type="evidence" value="ECO:0007669"/>
    <property type="project" value="InterPro"/>
</dbReference>
<keyword evidence="2" id="KW-0813">Transport</keyword>
<dbReference type="GO" id="GO:0005524">
    <property type="term" value="F:ATP binding"/>
    <property type="evidence" value="ECO:0007669"/>
    <property type="project" value="UniProtKB-KW"/>
</dbReference>
<proteinExistence type="inferred from homology"/>
<comment type="similarity">
    <text evidence="1">Belongs to the ABC transporter superfamily.</text>
</comment>
<dbReference type="SUPFAM" id="SSF52540">
    <property type="entry name" value="P-loop containing nucleoside triphosphate hydrolases"/>
    <property type="match status" value="1"/>
</dbReference>
<sequence length="239" mass="26572">MALIRCENVSIGYEGQTVVHDLSFEVGENDYLYIVGENGSGKSTLVKSLLGLKAPSKGKIELGDGLKLREIGYLPQQQDVRKDFPASVYEVVQSGNLGSRGFRPFYTAADKKRVRENMELLGIRDLEKQCFCDLSGGQKQRVLLARSLCATKKLLLLDEPVTGLDPIVTQEFYQLIYQINKESKIAVVMVSHDIESAVKYASHILHLQETALFFGTAEEYKKSEIGKEFLGGQSACLKN</sequence>
<dbReference type="EMBL" id="SLZZ01000038">
    <property type="protein sequence ID" value="TCS74523.1"/>
    <property type="molecule type" value="Genomic_DNA"/>
</dbReference>
<dbReference type="PANTHER" id="PTHR42734:SF17">
    <property type="entry name" value="METAL TRANSPORT SYSTEM ATP-BINDING PROTEIN TM_0124-RELATED"/>
    <property type="match status" value="1"/>
</dbReference>
<keyword evidence="3" id="KW-0547">Nucleotide-binding</keyword>
<dbReference type="SMART" id="SM00382">
    <property type="entry name" value="AAA"/>
    <property type="match status" value="1"/>
</dbReference>
<evidence type="ECO:0000259" key="5">
    <source>
        <dbReference type="PROSITE" id="PS50893"/>
    </source>
</evidence>
<comment type="caution">
    <text evidence="6">The sequence shown here is derived from an EMBL/GenBank/DDBJ whole genome shotgun (WGS) entry which is preliminary data.</text>
</comment>
<feature type="domain" description="ABC transporter" evidence="5">
    <location>
        <begin position="4"/>
        <end position="234"/>
    </location>
</feature>
<accession>A0A4R3K154</accession>
<dbReference type="PANTHER" id="PTHR42734">
    <property type="entry name" value="METAL TRANSPORT SYSTEM ATP-BINDING PROTEIN TM_0124-RELATED"/>
    <property type="match status" value="1"/>
</dbReference>
<name>A0A4R3K154_9FIRM</name>
<dbReference type="InterPro" id="IPR017871">
    <property type="entry name" value="ABC_transporter-like_CS"/>
</dbReference>
<evidence type="ECO:0000256" key="4">
    <source>
        <dbReference type="ARBA" id="ARBA00022840"/>
    </source>
</evidence>
<evidence type="ECO:0000256" key="3">
    <source>
        <dbReference type="ARBA" id="ARBA00022741"/>
    </source>
</evidence>
<dbReference type="Gene3D" id="3.40.50.300">
    <property type="entry name" value="P-loop containing nucleotide triphosphate hydrolases"/>
    <property type="match status" value="1"/>
</dbReference>
<keyword evidence="4 6" id="KW-0067">ATP-binding</keyword>
<gene>
    <name evidence="6" type="ORF">EDD59_13821</name>
</gene>
<dbReference type="InterPro" id="IPR027417">
    <property type="entry name" value="P-loop_NTPase"/>
</dbReference>
<organism evidence="6 7">
    <name type="scientific">Muricomes intestini</name>
    <dbReference type="NCBI Taxonomy" id="1796634"/>
    <lineage>
        <taxon>Bacteria</taxon>
        <taxon>Bacillati</taxon>
        <taxon>Bacillota</taxon>
        <taxon>Clostridia</taxon>
        <taxon>Lachnospirales</taxon>
        <taxon>Lachnospiraceae</taxon>
        <taxon>Muricomes</taxon>
    </lineage>
</organism>
<dbReference type="InterPro" id="IPR003593">
    <property type="entry name" value="AAA+_ATPase"/>
</dbReference>
<dbReference type="Proteomes" id="UP000295726">
    <property type="component" value="Unassembled WGS sequence"/>
</dbReference>
<dbReference type="AlphaFoldDB" id="A0A4R3K154"/>
<evidence type="ECO:0000256" key="1">
    <source>
        <dbReference type="ARBA" id="ARBA00005417"/>
    </source>
</evidence>
<evidence type="ECO:0000256" key="2">
    <source>
        <dbReference type="ARBA" id="ARBA00022448"/>
    </source>
</evidence>
<evidence type="ECO:0000313" key="7">
    <source>
        <dbReference type="Proteomes" id="UP000295726"/>
    </source>
</evidence>
<protein>
    <submittedName>
        <fullName evidence="6">Zinc transport system ATP-binding protein</fullName>
    </submittedName>
</protein>
<dbReference type="PROSITE" id="PS00211">
    <property type="entry name" value="ABC_TRANSPORTER_1"/>
    <property type="match status" value="1"/>
</dbReference>
<reference evidence="6 7" key="1">
    <citation type="submission" date="2019-03" db="EMBL/GenBank/DDBJ databases">
        <title>Genomic Encyclopedia of Type Strains, Phase IV (KMG-IV): sequencing the most valuable type-strain genomes for metagenomic binning, comparative biology and taxonomic classification.</title>
        <authorList>
            <person name="Goeker M."/>
        </authorList>
    </citation>
    <scope>NUCLEOTIDE SEQUENCE [LARGE SCALE GENOMIC DNA]</scope>
    <source>
        <strain evidence="6 7">DSM 29489</strain>
    </source>
</reference>
<dbReference type="PROSITE" id="PS50893">
    <property type="entry name" value="ABC_TRANSPORTER_2"/>
    <property type="match status" value="1"/>
</dbReference>
<dbReference type="OrthoDB" id="9806726at2"/>